<dbReference type="Gene3D" id="3.40.50.300">
    <property type="entry name" value="P-loop containing nucleotide triphosphate hydrolases"/>
    <property type="match status" value="1"/>
</dbReference>
<feature type="domain" description="Helicase/UvrB N-terminal" evidence="1">
    <location>
        <begin position="2"/>
        <end position="44"/>
    </location>
</feature>
<gene>
    <name evidence="2" type="ORF">QN326_08240</name>
</gene>
<evidence type="ECO:0000259" key="1">
    <source>
        <dbReference type="Pfam" id="PF04851"/>
    </source>
</evidence>
<keyword evidence="2" id="KW-0378">Hydrolase</keyword>
<dbReference type="InterPro" id="IPR006935">
    <property type="entry name" value="Helicase/UvrB_N"/>
</dbReference>
<keyword evidence="2" id="KW-0067">ATP-binding</keyword>
<accession>A0ABZ3CDK4</accession>
<proteinExistence type="predicted"/>
<organism evidence="2 3">
    <name type="scientific">Candidatus Phytoplasma asteris</name>
    <dbReference type="NCBI Taxonomy" id="85620"/>
    <lineage>
        <taxon>Bacteria</taxon>
        <taxon>Bacillati</taxon>
        <taxon>Mycoplasmatota</taxon>
        <taxon>Mollicutes</taxon>
        <taxon>Acholeplasmatales</taxon>
        <taxon>Acholeplasmataceae</taxon>
        <taxon>Candidatus Phytoplasma</taxon>
        <taxon>16SrI (Aster yellows group)</taxon>
    </lineage>
</organism>
<keyword evidence="2" id="KW-0547">Nucleotide-binding</keyword>
<dbReference type="Pfam" id="PF04851">
    <property type="entry name" value="ResIII"/>
    <property type="match status" value="1"/>
</dbReference>
<dbReference type="EMBL" id="CP128414">
    <property type="protein sequence ID" value="WZX02749.1"/>
    <property type="molecule type" value="Genomic_DNA"/>
</dbReference>
<dbReference type="SUPFAM" id="SSF52540">
    <property type="entry name" value="P-loop containing nucleoside triphosphate hydrolases"/>
    <property type="match status" value="1"/>
</dbReference>
<dbReference type="RefSeq" id="WP_342386549.1">
    <property type="nucleotide sequence ID" value="NZ_CP128414.1"/>
</dbReference>
<evidence type="ECO:0000313" key="3">
    <source>
        <dbReference type="Proteomes" id="UP001483898"/>
    </source>
</evidence>
<dbReference type="Proteomes" id="UP001483898">
    <property type="component" value="Chromosome"/>
</dbReference>
<sequence>MLLRPRQKQLVDKIIKVLEQRNKSFFIAPTGSGKTIMLSFILKHCCVLKL</sequence>
<evidence type="ECO:0000313" key="2">
    <source>
        <dbReference type="EMBL" id="WZX02749.1"/>
    </source>
</evidence>
<name>A0ABZ3CDK4_9MOLU</name>
<dbReference type="GO" id="GO:0004386">
    <property type="term" value="F:helicase activity"/>
    <property type="evidence" value="ECO:0007669"/>
    <property type="project" value="UniProtKB-KW"/>
</dbReference>
<protein>
    <submittedName>
        <fullName evidence="2">DEAD/DEAH box helicase</fullName>
    </submittedName>
</protein>
<reference evidence="2" key="1">
    <citation type="submission" date="2023-06" db="EMBL/GenBank/DDBJ databases">
        <title>Complete Genome of Candidatus Phytoplasma asteris M8.</title>
        <authorList>
            <person name="Toth R."/>
            <person name="Ilic A.-M."/>
            <person name="Huettel B."/>
            <person name="Duduk B."/>
            <person name="Kube M."/>
        </authorList>
    </citation>
    <scope>NUCLEOTIDE SEQUENCE [LARGE SCALE GENOMIC DNA]</scope>
    <source>
        <strain evidence="2">M8</strain>
    </source>
</reference>
<keyword evidence="3" id="KW-1185">Reference proteome</keyword>
<keyword evidence="2" id="KW-0347">Helicase</keyword>
<dbReference type="InterPro" id="IPR027417">
    <property type="entry name" value="P-loop_NTPase"/>
</dbReference>